<name>A0ABN9W0J6_9DINO</name>
<evidence type="ECO:0000313" key="2">
    <source>
        <dbReference type="EMBL" id="CAK0879503.1"/>
    </source>
</evidence>
<evidence type="ECO:0000313" key="3">
    <source>
        <dbReference type="Proteomes" id="UP001189429"/>
    </source>
</evidence>
<sequence>KGAPAEIAPQKLASEAVAEARGSEAAQGAGAREAASAQAGAREGASVNELQASGLEKTGHEGFEARLKRLSEPVPRAAFQPALPAKLNSVDCGAHVDYVKMIQSGAQIRAECKWG</sequence>
<keyword evidence="3" id="KW-1185">Reference proteome</keyword>
<gene>
    <name evidence="2" type="ORF">PCOR1329_LOCUS62912</name>
</gene>
<comment type="caution">
    <text evidence="2">The sequence shown here is derived from an EMBL/GenBank/DDBJ whole genome shotgun (WGS) entry which is preliminary data.</text>
</comment>
<dbReference type="Proteomes" id="UP001189429">
    <property type="component" value="Unassembled WGS sequence"/>
</dbReference>
<accession>A0ABN9W0J6</accession>
<protein>
    <submittedName>
        <fullName evidence="2">Uncharacterized protein</fullName>
    </submittedName>
</protein>
<feature type="region of interest" description="Disordered" evidence="1">
    <location>
        <begin position="1"/>
        <end position="59"/>
    </location>
</feature>
<reference evidence="2" key="1">
    <citation type="submission" date="2023-10" db="EMBL/GenBank/DDBJ databases">
        <authorList>
            <person name="Chen Y."/>
            <person name="Shah S."/>
            <person name="Dougan E. K."/>
            <person name="Thang M."/>
            <person name="Chan C."/>
        </authorList>
    </citation>
    <scope>NUCLEOTIDE SEQUENCE [LARGE SCALE GENOMIC DNA]</scope>
</reference>
<evidence type="ECO:0000256" key="1">
    <source>
        <dbReference type="SAM" id="MobiDB-lite"/>
    </source>
</evidence>
<feature type="non-terminal residue" evidence="2">
    <location>
        <position position="115"/>
    </location>
</feature>
<feature type="compositionally biased region" description="Low complexity" evidence="1">
    <location>
        <begin position="19"/>
        <end position="46"/>
    </location>
</feature>
<proteinExistence type="predicted"/>
<organism evidence="2 3">
    <name type="scientific">Prorocentrum cordatum</name>
    <dbReference type="NCBI Taxonomy" id="2364126"/>
    <lineage>
        <taxon>Eukaryota</taxon>
        <taxon>Sar</taxon>
        <taxon>Alveolata</taxon>
        <taxon>Dinophyceae</taxon>
        <taxon>Prorocentrales</taxon>
        <taxon>Prorocentraceae</taxon>
        <taxon>Prorocentrum</taxon>
    </lineage>
</organism>
<dbReference type="EMBL" id="CAUYUJ010017963">
    <property type="protein sequence ID" value="CAK0879503.1"/>
    <property type="molecule type" value="Genomic_DNA"/>
</dbReference>
<feature type="non-terminal residue" evidence="2">
    <location>
        <position position="1"/>
    </location>
</feature>